<accession>A0A094WDP1</accession>
<gene>
    <name evidence="1" type="ORF">LptCag_1472</name>
</gene>
<sequence>MERLQRETYEKLCLLDPEVLNRIREDSERLRKKRADYRTRHPIRFIFLEMGESLIRAWGLRKYR</sequence>
<reference evidence="1 2" key="1">
    <citation type="submission" date="2014-06" db="EMBL/GenBank/DDBJ databases">
        <title>Draft genome sequence of iron oxidizing acidophile Leptospirillum ferriphilum DSM14647.</title>
        <authorList>
            <person name="Cardenas J.P."/>
            <person name="Lazcano M."/>
            <person name="Ossandon F.J."/>
            <person name="Corbett M."/>
            <person name="Holmes D.S."/>
            <person name="Watkin E."/>
        </authorList>
    </citation>
    <scope>NUCLEOTIDE SEQUENCE [LARGE SCALE GENOMIC DNA]</scope>
    <source>
        <strain evidence="1 2">DSM 14647</strain>
    </source>
</reference>
<proteinExistence type="predicted"/>
<organism evidence="1 2">
    <name type="scientific">Leptospirillum ferriphilum</name>
    <dbReference type="NCBI Taxonomy" id="178606"/>
    <lineage>
        <taxon>Bacteria</taxon>
        <taxon>Pseudomonadati</taxon>
        <taxon>Nitrospirota</taxon>
        <taxon>Nitrospiria</taxon>
        <taxon>Nitrospirales</taxon>
        <taxon>Nitrospiraceae</taxon>
        <taxon>Leptospirillum</taxon>
    </lineage>
</organism>
<evidence type="ECO:0000313" key="1">
    <source>
        <dbReference type="EMBL" id="KGA93762.1"/>
    </source>
</evidence>
<comment type="caution">
    <text evidence="1">The sequence shown here is derived from an EMBL/GenBank/DDBJ whole genome shotgun (WGS) entry which is preliminary data.</text>
</comment>
<dbReference type="EMBL" id="JPGK01000005">
    <property type="protein sequence ID" value="KGA93762.1"/>
    <property type="molecule type" value="Genomic_DNA"/>
</dbReference>
<dbReference type="PATRIC" id="fig|178606.4.peg.1474"/>
<protein>
    <submittedName>
        <fullName evidence="1">Uncharacterized protein</fullName>
    </submittedName>
</protein>
<evidence type="ECO:0000313" key="2">
    <source>
        <dbReference type="Proteomes" id="UP000029452"/>
    </source>
</evidence>
<dbReference type="AlphaFoldDB" id="A0A094WDP1"/>
<dbReference type="Proteomes" id="UP000029452">
    <property type="component" value="Unassembled WGS sequence"/>
</dbReference>
<name>A0A094WDP1_9BACT</name>